<dbReference type="EMBL" id="CP013695">
    <property type="protein sequence ID" value="ALU32633.1"/>
    <property type="molecule type" value="Genomic_DNA"/>
</dbReference>
<gene>
    <name evidence="1" type="ORF">ATY89_08045</name>
    <name evidence="2" type="ORF">ATZ20_11065</name>
</gene>
<dbReference type="GeneID" id="14552523"/>
<dbReference type="EMBL" id="CP013694">
    <property type="protein sequence ID" value="ALU29892.1"/>
    <property type="molecule type" value="Genomic_DNA"/>
</dbReference>
<evidence type="ECO:0000313" key="4">
    <source>
        <dbReference type="Proteomes" id="UP000065473"/>
    </source>
</evidence>
<evidence type="ECO:0000313" key="1">
    <source>
        <dbReference type="EMBL" id="ALU29892.1"/>
    </source>
</evidence>
<dbReference type="Proteomes" id="UP000060043">
    <property type="component" value="Chromosome"/>
</dbReference>
<dbReference type="OrthoDB" id="43750at2157"/>
<protein>
    <submittedName>
        <fullName evidence="1">Uncharacterized protein</fullName>
    </submittedName>
</protein>
<accession>A0A0U2VY20</accession>
<evidence type="ECO:0000313" key="2">
    <source>
        <dbReference type="EMBL" id="ALU32633.1"/>
    </source>
</evidence>
<organism evidence="1 4">
    <name type="scientific">Sulfolobus acidocaldarius</name>
    <dbReference type="NCBI Taxonomy" id="2285"/>
    <lineage>
        <taxon>Archaea</taxon>
        <taxon>Thermoproteota</taxon>
        <taxon>Thermoprotei</taxon>
        <taxon>Sulfolobales</taxon>
        <taxon>Sulfolobaceae</taxon>
        <taxon>Sulfolobus</taxon>
    </lineage>
</organism>
<sequence>MTFGESFGKFLTKTDCVKIVNILRDEYNVNISEIAKKIGITRSAIYHWIWEIAKYIDEENKAKLLDLLYEKDRVRAISFVQELLVEYMGFLEKEKRKILKTTPELETRIIYTNPNVTISPQEGVRRYAIKVL</sequence>
<dbReference type="AlphaFoldDB" id="A0A0U2VY20"/>
<dbReference type="OMA" id="WIWEIAK"/>
<name>A0A0U2VY20_9CREN</name>
<dbReference type="RefSeq" id="WP_011278806.1">
    <property type="nucleotide sequence ID" value="NZ_BHWZ01000006.1"/>
</dbReference>
<evidence type="ECO:0000313" key="3">
    <source>
        <dbReference type="Proteomes" id="UP000060043"/>
    </source>
</evidence>
<dbReference type="Proteomes" id="UP000065473">
    <property type="component" value="Chromosome"/>
</dbReference>
<proteinExistence type="predicted"/>
<reference evidence="3 4" key="1">
    <citation type="submission" date="2015-12" db="EMBL/GenBank/DDBJ databases">
        <title>A stable core within a dynamic pangenome in Sulfolobus acidocaldarius.</title>
        <authorList>
            <person name="Anderson R."/>
            <person name="Kouris A."/>
            <person name="Seward C."/>
            <person name="Campbell K."/>
            <person name="Whitaker R."/>
        </authorList>
    </citation>
    <scope>NUCLEOTIDE SEQUENCE [LARGE SCALE GENOMIC DNA]</scope>
    <source>
        <strain evidence="1 4">GG12-C01-09</strain>
        <strain evidence="2 3">NG05B_CO5_07</strain>
    </source>
</reference>